<evidence type="ECO:0000313" key="3">
    <source>
        <dbReference type="EMBL" id="PIE63139.1"/>
    </source>
</evidence>
<evidence type="ECO:0000256" key="1">
    <source>
        <dbReference type="SAM" id="MobiDB-lite"/>
    </source>
</evidence>
<feature type="region of interest" description="Disordered" evidence="1">
    <location>
        <begin position="42"/>
        <end position="62"/>
    </location>
</feature>
<keyword evidence="2" id="KW-0812">Transmembrane</keyword>
<accession>A0A2G6MU33</accession>
<dbReference type="EMBL" id="PDTI01000015">
    <property type="protein sequence ID" value="PIE63139.1"/>
    <property type="molecule type" value="Genomic_DNA"/>
</dbReference>
<keyword evidence="2" id="KW-1133">Transmembrane helix</keyword>
<comment type="caution">
    <text evidence="3">The sequence shown here is derived from an EMBL/GenBank/DDBJ whole genome shotgun (WGS) entry which is preliminary data.</text>
</comment>
<protein>
    <submittedName>
        <fullName evidence="3">Uncharacterized protein</fullName>
    </submittedName>
</protein>
<keyword evidence="2" id="KW-0472">Membrane</keyword>
<evidence type="ECO:0000256" key="2">
    <source>
        <dbReference type="SAM" id="Phobius"/>
    </source>
</evidence>
<name>A0A2G6MU33_9BACT</name>
<dbReference type="AlphaFoldDB" id="A0A2G6MU33"/>
<reference evidence="3 4" key="1">
    <citation type="submission" date="2017-10" db="EMBL/GenBank/DDBJ databases">
        <title>Novel microbial diversity and functional potential in the marine mammal oral microbiome.</title>
        <authorList>
            <person name="Dudek N.K."/>
            <person name="Sun C.L."/>
            <person name="Burstein D."/>
            <person name="Kantor R.S."/>
            <person name="Aliaga Goltsman D.S."/>
            <person name="Bik E.M."/>
            <person name="Thomas B.C."/>
            <person name="Banfield J.F."/>
            <person name="Relman D.A."/>
        </authorList>
    </citation>
    <scope>NUCLEOTIDE SEQUENCE [LARGE SCALE GENOMIC DNA]</scope>
    <source>
        <strain evidence="3">DOLJORAL78_47_202</strain>
    </source>
</reference>
<sequence length="271" mass="30711">MRNYRQKRQQRMPIVALTVVISAIFIIIWIVMNRLPGDNGRTEKQNTEVTQDKSGIPETDSLSGTVVKPIRKPVVIDYNELEKEGIIKDLMASRKKDLGVNNSVDLLVKSNESFTVGTNTVSMEKVIEQAFAGKGKLVEKELDESGSQKLIRSNTYGIYVVQPGDNIWNIHFRMLKDYYIRKGIHLGKTADEPKSSGLSSGVGKILKFSEAMVIIYNLKEKKVTEDVNIIDSLSKVVIYNMDEIFALLEQIDFHHVDKLRFDGSNIWIPVH</sequence>
<proteinExistence type="predicted"/>
<organism evidence="3 4">
    <name type="scientific">Desulfobacter postgatei</name>
    <dbReference type="NCBI Taxonomy" id="2293"/>
    <lineage>
        <taxon>Bacteria</taxon>
        <taxon>Pseudomonadati</taxon>
        <taxon>Thermodesulfobacteriota</taxon>
        <taxon>Desulfobacteria</taxon>
        <taxon>Desulfobacterales</taxon>
        <taxon>Desulfobacteraceae</taxon>
        <taxon>Desulfobacter</taxon>
    </lineage>
</organism>
<feature type="transmembrane region" description="Helical" evidence="2">
    <location>
        <begin position="12"/>
        <end position="32"/>
    </location>
</feature>
<evidence type="ECO:0000313" key="4">
    <source>
        <dbReference type="Proteomes" id="UP000231203"/>
    </source>
</evidence>
<dbReference type="Proteomes" id="UP000231203">
    <property type="component" value="Unassembled WGS sequence"/>
</dbReference>
<gene>
    <name evidence="3" type="ORF">CSA25_01775</name>
</gene>